<dbReference type="Gene3D" id="2.40.100.10">
    <property type="entry name" value="Cyclophilin-like"/>
    <property type="match status" value="2"/>
</dbReference>
<evidence type="ECO:0000259" key="4">
    <source>
        <dbReference type="PROSITE" id="PS50072"/>
    </source>
</evidence>
<evidence type="ECO:0000313" key="6">
    <source>
        <dbReference type="Proteomes" id="UP000198356"/>
    </source>
</evidence>
<dbReference type="InterPro" id="IPR029000">
    <property type="entry name" value="Cyclophilin-like_dom_sf"/>
</dbReference>
<dbReference type="PANTHER" id="PTHR45625:SF4">
    <property type="entry name" value="PEPTIDYLPROLYL ISOMERASE DOMAIN AND WD REPEAT-CONTAINING PROTEIN 1"/>
    <property type="match status" value="1"/>
</dbReference>
<organism evidence="5 6">
    <name type="scientific">Granulicella rosea</name>
    <dbReference type="NCBI Taxonomy" id="474952"/>
    <lineage>
        <taxon>Bacteria</taxon>
        <taxon>Pseudomonadati</taxon>
        <taxon>Acidobacteriota</taxon>
        <taxon>Terriglobia</taxon>
        <taxon>Terriglobales</taxon>
        <taxon>Acidobacteriaceae</taxon>
        <taxon>Granulicella</taxon>
    </lineage>
</organism>
<dbReference type="EC" id="5.2.1.8" evidence="1"/>
<sequence>MALSLSAHLSLAQSGKSAARTHRAAPTPTGPTVVFDTTMGRLVCRLYAAQAPELTANFISLATGAQVWKDPLTGVPQPGKPFYDGTAIYGLTDAVTGGDRVGGGLGTAGEPLPGAKTAGLAFDRPGRLAMAIRKGKISRSSFVISVHADAEMDENDRGAIFGQCDDATVELAAKISHLMLTTDNHPSSPVAINKISIVQPDQPLPPVAPDVPVASVVPQPTPPPVSTIAAPEPTGPTAKIETSMGTLTCRLFEKEAPVATGVFIGLAEGTKAWTMPHTHVTMRGKPFYNGLLFNRVLPDFMIQNQNYPGGSTGGGEIGIQYSIEIVPGLNFDRPGRLAMANSGPDENDSSFFITDAPRHSGLDDHFTIFGQCDDASVKIVSEIARVPRDAHNRPVTPVVIRRVTIVR</sequence>
<evidence type="ECO:0000256" key="1">
    <source>
        <dbReference type="ARBA" id="ARBA00013194"/>
    </source>
</evidence>
<proteinExistence type="predicted"/>
<evidence type="ECO:0000256" key="2">
    <source>
        <dbReference type="ARBA" id="ARBA00023110"/>
    </source>
</evidence>
<keyword evidence="2" id="KW-0697">Rotamase</keyword>
<evidence type="ECO:0000313" key="5">
    <source>
        <dbReference type="EMBL" id="SNS36083.1"/>
    </source>
</evidence>
<evidence type="ECO:0000256" key="3">
    <source>
        <dbReference type="ARBA" id="ARBA00023235"/>
    </source>
</evidence>
<feature type="domain" description="PPIase cyclophilin-type" evidence="4">
    <location>
        <begin position="241"/>
        <end position="405"/>
    </location>
</feature>
<name>A0A239DWL0_9BACT</name>
<dbReference type="PRINTS" id="PR00153">
    <property type="entry name" value="CSAPPISMRASE"/>
</dbReference>
<dbReference type="Pfam" id="PF00160">
    <property type="entry name" value="Pro_isomerase"/>
    <property type="match status" value="2"/>
</dbReference>
<dbReference type="CDD" id="cd00317">
    <property type="entry name" value="cyclophilin"/>
    <property type="match status" value="1"/>
</dbReference>
<dbReference type="PANTHER" id="PTHR45625">
    <property type="entry name" value="PEPTIDYL-PROLYL CIS-TRANS ISOMERASE-RELATED"/>
    <property type="match status" value="1"/>
</dbReference>
<dbReference type="PROSITE" id="PS50072">
    <property type="entry name" value="CSA_PPIASE_2"/>
    <property type="match status" value="2"/>
</dbReference>
<dbReference type="InterPro" id="IPR044666">
    <property type="entry name" value="Cyclophilin_A-like"/>
</dbReference>
<dbReference type="AlphaFoldDB" id="A0A239DWL0"/>
<feature type="domain" description="PPIase cyclophilin-type" evidence="4">
    <location>
        <begin position="34"/>
        <end position="197"/>
    </location>
</feature>
<keyword evidence="3 5" id="KW-0413">Isomerase</keyword>
<dbReference type="GO" id="GO:0003755">
    <property type="term" value="F:peptidyl-prolyl cis-trans isomerase activity"/>
    <property type="evidence" value="ECO:0007669"/>
    <property type="project" value="UniProtKB-KW"/>
</dbReference>
<dbReference type="Proteomes" id="UP000198356">
    <property type="component" value="Unassembled WGS sequence"/>
</dbReference>
<dbReference type="SUPFAM" id="SSF50891">
    <property type="entry name" value="Cyclophilin-like"/>
    <property type="match status" value="2"/>
</dbReference>
<keyword evidence="6" id="KW-1185">Reference proteome</keyword>
<dbReference type="InterPro" id="IPR002130">
    <property type="entry name" value="Cyclophilin-type_PPIase_dom"/>
</dbReference>
<dbReference type="RefSeq" id="WP_176441554.1">
    <property type="nucleotide sequence ID" value="NZ_FZOU01000001.1"/>
</dbReference>
<gene>
    <name evidence="5" type="ORF">SAMN05421770_101653</name>
</gene>
<protein>
    <recommendedName>
        <fullName evidence="1">peptidylprolyl isomerase</fullName>
        <ecNumber evidence="1">5.2.1.8</ecNumber>
    </recommendedName>
</protein>
<reference evidence="5 6" key="1">
    <citation type="submission" date="2017-06" db="EMBL/GenBank/DDBJ databases">
        <authorList>
            <person name="Kim H.J."/>
            <person name="Triplett B.A."/>
        </authorList>
    </citation>
    <scope>NUCLEOTIDE SEQUENCE [LARGE SCALE GENOMIC DNA]</scope>
    <source>
        <strain evidence="5 6">DSM 18704</strain>
    </source>
</reference>
<accession>A0A239DWL0</accession>
<dbReference type="EMBL" id="FZOU01000001">
    <property type="protein sequence ID" value="SNS36083.1"/>
    <property type="molecule type" value="Genomic_DNA"/>
</dbReference>